<dbReference type="PANTHER" id="PTHR43280:SF28">
    <property type="entry name" value="HTH-TYPE TRANSCRIPTIONAL ACTIVATOR RHAS"/>
    <property type="match status" value="1"/>
</dbReference>
<proteinExistence type="predicted"/>
<evidence type="ECO:0000313" key="5">
    <source>
        <dbReference type="EMBL" id="MBB6733627.1"/>
    </source>
</evidence>
<dbReference type="GO" id="GO:0043565">
    <property type="term" value="F:sequence-specific DNA binding"/>
    <property type="evidence" value="ECO:0007669"/>
    <property type="project" value="InterPro"/>
</dbReference>
<gene>
    <name evidence="5" type="ORF">H7C18_22130</name>
</gene>
<protein>
    <submittedName>
        <fullName evidence="5">AraC family transcriptional regulator</fullName>
    </submittedName>
</protein>
<dbReference type="Proteomes" id="UP000564644">
    <property type="component" value="Unassembled WGS sequence"/>
</dbReference>
<evidence type="ECO:0000256" key="3">
    <source>
        <dbReference type="ARBA" id="ARBA00023163"/>
    </source>
</evidence>
<sequence>MIEYGHENAEYLYHTPSEFEKSGGLWAIRAGRNKAKPNYQVGPKVIECYSVHAVLGGSVTLAYGDGAVRLKGGDLFCLFPGLRYSYQLAENEDPLRMYWLAFQGDQAERLVERIGFSREEPYVIGRWTQEHERTMMSIHGLMRDQAEYDEALLQLRLYQLFVTMSRQAGSQPKTLRTADWLERGIQYMNTHYTENIAVADVAEVAGVHRSHLYQECIRLLGISPLQYIIKLRMERGEELLRNNGLSVTDIALSVGYPDLFSFSRAFSKYYGMSPTQYQAQQTK</sequence>
<dbReference type="Gene3D" id="1.10.10.60">
    <property type="entry name" value="Homeodomain-like"/>
    <property type="match status" value="2"/>
</dbReference>
<dbReference type="InterPro" id="IPR020449">
    <property type="entry name" value="Tscrpt_reg_AraC-type_HTH"/>
</dbReference>
<dbReference type="PANTHER" id="PTHR43280">
    <property type="entry name" value="ARAC-FAMILY TRANSCRIPTIONAL REGULATOR"/>
    <property type="match status" value="1"/>
</dbReference>
<dbReference type="Pfam" id="PF12833">
    <property type="entry name" value="HTH_18"/>
    <property type="match status" value="1"/>
</dbReference>
<dbReference type="InterPro" id="IPR018062">
    <property type="entry name" value="HTH_AraC-typ_CS"/>
</dbReference>
<dbReference type="InterPro" id="IPR037923">
    <property type="entry name" value="HTH-like"/>
</dbReference>
<dbReference type="Pfam" id="PF02311">
    <property type="entry name" value="AraC_binding"/>
    <property type="match status" value="1"/>
</dbReference>
<reference evidence="5 6" key="1">
    <citation type="submission" date="2020-08" db="EMBL/GenBank/DDBJ databases">
        <title>Cohnella phylogeny.</title>
        <authorList>
            <person name="Dunlap C."/>
        </authorList>
    </citation>
    <scope>NUCLEOTIDE SEQUENCE [LARGE SCALE GENOMIC DNA]</scope>
    <source>
        <strain evidence="5 6">CBP 2801</strain>
    </source>
</reference>
<evidence type="ECO:0000259" key="4">
    <source>
        <dbReference type="PROSITE" id="PS01124"/>
    </source>
</evidence>
<comment type="caution">
    <text evidence="5">The sequence shown here is derived from an EMBL/GenBank/DDBJ whole genome shotgun (WGS) entry which is preliminary data.</text>
</comment>
<dbReference type="InterPro" id="IPR009057">
    <property type="entry name" value="Homeodomain-like_sf"/>
</dbReference>
<organism evidence="5 6">
    <name type="scientific">Cohnella zeiphila</name>
    <dbReference type="NCBI Taxonomy" id="2761120"/>
    <lineage>
        <taxon>Bacteria</taxon>
        <taxon>Bacillati</taxon>
        <taxon>Bacillota</taxon>
        <taxon>Bacilli</taxon>
        <taxon>Bacillales</taxon>
        <taxon>Paenibacillaceae</taxon>
        <taxon>Cohnella</taxon>
    </lineage>
</organism>
<dbReference type="InterPro" id="IPR003313">
    <property type="entry name" value="AraC-bd"/>
</dbReference>
<keyword evidence="1" id="KW-0805">Transcription regulation</keyword>
<dbReference type="PRINTS" id="PR00032">
    <property type="entry name" value="HTHARAC"/>
</dbReference>
<dbReference type="SMART" id="SM00342">
    <property type="entry name" value="HTH_ARAC"/>
    <property type="match status" value="1"/>
</dbReference>
<dbReference type="EMBL" id="JACJVO010000028">
    <property type="protein sequence ID" value="MBB6733627.1"/>
    <property type="molecule type" value="Genomic_DNA"/>
</dbReference>
<keyword evidence="3" id="KW-0804">Transcription</keyword>
<name>A0A7X0VXN4_9BACL</name>
<dbReference type="SUPFAM" id="SSF46689">
    <property type="entry name" value="Homeodomain-like"/>
    <property type="match status" value="2"/>
</dbReference>
<dbReference type="RefSeq" id="WP_185131285.1">
    <property type="nucleotide sequence ID" value="NZ_JACJVO010000028.1"/>
</dbReference>
<evidence type="ECO:0000313" key="6">
    <source>
        <dbReference type="Proteomes" id="UP000564644"/>
    </source>
</evidence>
<accession>A0A7X0VXN4</accession>
<dbReference type="AlphaFoldDB" id="A0A7X0VXN4"/>
<keyword evidence="6" id="KW-1185">Reference proteome</keyword>
<feature type="domain" description="HTH araC/xylS-type" evidence="4">
    <location>
        <begin position="182"/>
        <end position="280"/>
    </location>
</feature>
<dbReference type="PROSITE" id="PS01124">
    <property type="entry name" value="HTH_ARAC_FAMILY_2"/>
    <property type="match status" value="1"/>
</dbReference>
<dbReference type="GO" id="GO:0003700">
    <property type="term" value="F:DNA-binding transcription factor activity"/>
    <property type="evidence" value="ECO:0007669"/>
    <property type="project" value="InterPro"/>
</dbReference>
<evidence type="ECO:0000256" key="2">
    <source>
        <dbReference type="ARBA" id="ARBA00023125"/>
    </source>
</evidence>
<keyword evidence="2" id="KW-0238">DNA-binding</keyword>
<dbReference type="InterPro" id="IPR018060">
    <property type="entry name" value="HTH_AraC"/>
</dbReference>
<dbReference type="PROSITE" id="PS00041">
    <property type="entry name" value="HTH_ARAC_FAMILY_1"/>
    <property type="match status" value="1"/>
</dbReference>
<dbReference type="SUPFAM" id="SSF51215">
    <property type="entry name" value="Regulatory protein AraC"/>
    <property type="match status" value="1"/>
</dbReference>
<evidence type="ECO:0000256" key="1">
    <source>
        <dbReference type="ARBA" id="ARBA00023015"/>
    </source>
</evidence>